<dbReference type="PRINTS" id="PR00344">
    <property type="entry name" value="BCTRLSENSOR"/>
</dbReference>
<dbReference type="GO" id="GO:0005886">
    <property type="term" value="C:plasma membrane"/>
    <property type="evidence" value="ECO:0007669"/>
    <property type="project" value="UniProtKB-SubCell"/>
</dbReference>
<dbReference type="Gene3D" id="6.10.340.10">
    <property type="match status" value="1"/>
</dbReference>
<dbReference type="PROSITE" id="PS50109">
    <property type="entry name" value="HIS_KIN"/>
    <property type="match status" value="1"/>
</dbReference>
<comment type="caution">
    <text evidence="17">The sequence shown here is derived from an EMBL/GenBank/DDBJ whole genome shotgun (WGS) entry which is preliminary data.</text>
</comment>
<feature type="transmembrane region" description="Helical" evidence="14">
    <location>
        <begin position="7"/>
        <end position="29"/>
    </location>
</feature>
<keyword evidence="9 17" id="KW-0418">Kinase</keyword>
<feature type="domain" description="Histidine kinase" evidence="15">
    <location>
        <begin position="266"/>
        <end position="486"/>
    </location>
</feature>
<evidence type="ECO:0000256" key="11">
    <source>
        <dbReference type="ARBA" id="ARBA00022989"/>
    </source>
</evidence>
<dbReference type="InterPro" id="IPR003660">
    <property type="entry name" value="HAMP_dom"/>
</dbReference>
<accession>A0A2V5KZY5</accession>
<dbReference type="InterPro" id="IPR003661">
    <property type="entry name" value="HisK_dim/P_dom"/>
</dbReference>
<dbReference type="FunFam" id="3.30.565.10:FF:000006">
    <property type="entry name" value="Sensor histidine kinase WalK"/>
    <property type="match status" value="1"/>
</dbReference>
<evidence type="ECO:0000313" key="17">
    <source>
        <dbReference type="EMBL" id="PYI55816.1"/>
    </source>
</evidence>
<dbReference type="SUPFAM" id="SSF158472">
    <property type="entry name" value="HAMP domain-like"/>
    <property type="match status" value="1"/>
</dbReference>
<keyword evidence="12" id="KW-0902">Two-component regulatory system</keyword>
<evidence type="ECO:0000256" key="7">
    <source>
        <dbReference type="ARBA" id="ARBA00022692"/>
    </source>
</evidence>
<reference evidence="17 18" key="1">
    <citation type="submission" date="2018-05" db="EMBL/GenBank/DDBJ databases">
        <title>Paenibacillus flagellatus sp. nov., isolated from selenium mineral soil.</title>
        <authorList>
            <person name="Dai X."/>
        </authorList>
    </citation>
    <scope>NUCLEOTIDE SEQUENCE [LARGE SCALE GENOMIC DNA]</scope>
    <source>
        <strain evidence="17 18">DXL2</strain>
    </source>
</reference>
<evidence type="ECO:0000259" key="15">
    <source>
        <dbReference type="PROSITE" id="PS50109"/>
    </source>
</evidence>
<dbReference type="SMART" id="SM00387">
    <property type="entry name" value="HATPase_c"/>
    <property type="match status" value="1"/>
</dbReference>
<organism evidence="17 18">
    <name type="scientific">Paenibacillus flagellatus</name>
    <dbReference type="NCBI Taxonomy" id="2211139"/>
    <lineage>
        <taxon>Bacteria</taxon>
        <taxon>Bacillati</taxon>
        <taxon>Bacillota</taxon>
        <taxon>Bacilli</taxon>
        <taxon>Bacillales</taxon>
        <taxon>Paenibacillaceae</taxon>
        <taxon>Paenibacillus</taxon>
    </lineage>
</organism>
<dbReference type="GO" id="GO:0005524">
    <property type="term" value="F:ATP binding"/>
    <property type="evidence" value="ECO:0007669"/>
    <property type="project" value="UniProtKB-KW"/>
</dbReference>
<dbReference type="EMBL" id="QJVJ01000003">
    <property type="protein sequence ID" value="PYI55816.1"/>
    <property type="molecule type" value="Genomic_DNA"/>
</dbReference>
<dbReference type="PANTHER" id="PTHR45528:SF1">
    <property type="entry name" value="SENSOR HISTIDINE KINASE CPXA"/>
    <property type="match status" value="1"/>
</dbReference>
<dbReference type="Pfam" id="PF02518">
    <property type="entry name" value="HATPase_c"/>
    <property type="match status" value="1"/>
</dbReference>
<name>A0A2V5KZY5_9BACL</name>
<evidence type="ECO:0000256" key="13">
    <source>
        <dbReference type="ARBA" id="ARBA00023136"/>
    </source>
</evidence>
<dbReference type="OrthoDB" id="335833at2"/>
<evidence type="ECO:0000313" key="18">
    <source>
        <dbReference type="Proteomes" id="UP000247476"/>
    </source>
</evidence>
<dbReference type="CDD" id="cd00075">
    <property type="entry name" value="HATPase"/>
    <property type="match status" value="1"/>
</dbReference>
<dbReference type="InterPro" id="IPR036097">
    <property type="entry name" value="HisK_dim/P_sf"/>
</dbReference>
<comment type="catalytic activity">
    <reaction evidence="1">
        <text>ATP + protein L-histidine = ADP + protein N-phospho-L-histidine.</text>
        <dbReference type="EC" id="2.7.13.3"/>
    </reaction>
</comment>
<dbReference type="Pfam" id="PF00672">
    <property type="entry name" value="HAMP"/>
    <property type="match status" value="1"/>
</dbReference>
<dbReference type="InterPro" id="IPR003594">
    <property type="entry name" value="HATPase_dom"/>
</dbReference>
<dbReference type="CDD" id="cd06225">
    <property type="entry name" value="HAMP"/>
    <property type="match status" value="1"/>
</dbReference>
<dbReference type="InterPro" id="IPR004358">
    <property type="entry name" value="Sig_transdc_His_kin-like_C"/>
</dbReference>
<dbReference type="InterPro" id="IPR050398">
    <property type="entry name" value="HssS/ArlS-like"/>
</dbReference>
<dbReference type="EC" id="2.7.13.3" evidence="3"/>
<keyword evidence="5" id="KW-0597">Phosphoprotein</keyword>
<dbReference type="Gene3D" id="1.10.287.130">
    <property type="match status" value="1"/>
</dbReference>
<dbReference type="Gene3D" id="3.30.565.10">
    <property type="entry name" value="Histidine kinase-like ATPase, C-terminal domain"/>
    <property type="match status" value="1"/>
</dbReference>
<evidence type="ECO:0000256" key="14">
    <source>
        <dbReference type="SAM" id="Phobius"/>
    </source>
</evidence>
<evidence type="ECO:0000256" key="8">
    <source>
        <dbReference type="ARBA" id="ARBA00022741"/>
    </source>
</evidence>
<dbReference type="SUPFAM" id="SSF47384">
    <property type="entry name" value="Homodimeric domain of signal transducing histidine kinase"/>
    <property type="match status" value="1"/>
</dbReference>
<evidence type="ECO:0000256" key="10">
    <source>
        <dbReference type="ARBA" id="ARBA00022840"/>
    </source>
</evidence>
<dbReference type="InterPro" id="IPR005467">
    <property type="entry name" value="His_kinase_dom"/>
</dbReference>
<dbReference type="AlphaFoldDB" id="A0A2V5KZY5"/>
<comment type="subcellular location">
    <subcellularLocation>
        <location evidence="2">Cell membrane</location>
        <topology evidence="2">Multi-pass membrane protein</topology>
    </subcellularLocation>
</comment>
<dbReference type="FunFam" id="1.10.287.130:FF:000001">
    <property type="entry name" value="Two-component sensor histidine kinase"/>
    <property type="match status" value="1"/>
</dbReference>
<feature type="transmembrane region" description="Helical" evidence="14">
    <location>
        <begin position="173"/>
        <end position="196"/>
    </location>
</feature>
<evidence type="ECO:0000256" key="3">
    <source>
        <dbReference type="ARBA" id="ARBA00012438"/>
    </source>
</evidence>
<dbReference type="CDD" id="cd00082">
    <property type="entry name" value="HisKA"/>
    <property type="match status" value="1"/>
</dbReference>
<evidence type="ECO:0000256" key="12">
    <source>
        <dbReference type="ARBA" id="ARBA00023012"/>
    </source>
</evidence>
<keyword evidence="8" id="KW-0547">Nucleotide-binding</keyword>
<dbReference type="RefSeq" id="WP_110839617.1">
    <property type="nucleotide sequence ID" value="NZ_QJVJ01000003.1"/>
</dbReference>
<dbReference type="SUPFAM" id="SSF55874">
    <property type="entry name" value="ATPase domain of HSP90 chaperone/DNA topoisomerase II/histidine kinase"/>
    <property type="match status" value="1"/>
</dbReference>
<evidence type="ECO:0000256" key="2">
    <source>
        <dbReference type="ARBA" id="ARBA00004651"/>
    </source>
</evidence>
<keyword evidence="18" id="KW-1185">Reference proteome</keyword>
<keyword evidence="10" id="KW-0067">ATP-binding</keyword>
<dbReference type="Pfam" id="PF00512">
    <property type="entry name" value="HisKA"/>
    <property type="match status" value="1"/>
</dbReference>
<dbReference type="SMART" id="SM00304">
    <property type="entry name" value="HAMP"/>
    <property type="match status" value="1"/>
</dbReference>
<evidence type="ECO:0000256" key="5">
    <source>
        <dbReference type="ARBA" id="ARBA00022553"/>
    </source>
</evidence>
<dbReference type="GO" id="GO:0000155">
    <property type="term" value="F:phosphorelay sensor kinase activity"/>
    <property type="evidence" value="ECO:0007669"/>
    <property type="project" value="InterPro"/>
</dbReference>
<keyword evidence="13 14" id="KW-0472">Membrane</keyword>
<keyword evidence="11 14" id="KW-1133">Transmembrane helix</keyword>
<protein>
    <recommendedName>
        <fullName evidence="3">histidine kinase</fullName>
        <ecNumber evidence="3">2.7.13.3</ecNumber>
    </recommendedName>
</protein>
<evidence type="ECO:0000256" key="4">
    <source>
        <dbReference type="ARBA" id="ARBA00022475"/>
    </source>
</evidence>
<evidence type="ECO:0000256" key="1">
    <source>
        <dbReference type="ARBA" id="ARBA00000085"/>
    </source>
</evidence>
<sequence>MSIRSRMIVYYSSVLVVTILVFFATAYLITLAVTGDAKSVKQFYAIHFTLKPLTPEQETLFLDLKYMAKTDPEKLFDPALQKEYDFQLRVAKSALLIRREDRVAFLSPQIADAGLEKSLPPYEMDNIRIRNLLNIGDRFYAYGKYDFALSDATRGSLFVIRELSPFAALTGKLLPLFLSILFVMLVGANVLLYLFVTRRVIRPLHKLRASAARIEEGDLDFRIEPTGSRDEIGQLILQFEHMRRKLQQSVELQLQYEANRKELLSNISHDLKTPVTTIKGYVEGIRDGVPNTPEKMDKYVETIYAKTVAMDRLIDELFLYSKLDLNKVPFELVKLDARRFVDDIVGELRFDLERHGFRIDWHGGQGEPVWVRLDPDKMKRAIANIVDNSVKFADKAEKRLSFALAADSDRVTLEIADNGPGVAPEAIRSVFDRFYRAEPSRNARTGGSGLGLAIAKQIVEGHGGEIALASTPGEGTRVAIKLNTCEA</sequence>
<evidence type="ECO:0000256" key="6">
    <source>
        <dbReference type="ARBA" id="ARBA00022679"/>
    </source>
</evidence>
<dbReference type="PROSITE" id="PS50885">
    <property type="entry name" value="HAMP"/>
    <property type="match status" value="1"/>
</dbReference>
<keyword evidence="6" id="KW-0808">Transferase</keyword>
<evidence type="ECO:0000259" key="16">
    <source>
        <dbReference type="PROSITE" id="PS50885"/>
    </source>
</evidence>
<keyword evidence="4" id="KW-1003">Cell membrane</keyword>
<feature type="domain" description="HAMP" evidence="16">
    <location>
        <begin position="198"/>
        <end position="251"/>
    </location>
</feature>
<gene>
    <name evidence="17" type="ORF">DLM86_08860</name>
</gene>
<dbReference type="Proteomes" id="UP000247476">
    <property type="component" value="Unassembled WGS sequence"/>
</dbReference>
<dbReference type="PANTHER" id="PTHR45528">
    <property type="entry name" value="SENSOR HISTIDINE KINASE CPXA"/>
    <property type="match status" value="1"/>
</dbReference>
<dbReference type="SMART" id="SM00388">
    <property type="entry name" value="HisKA"/>
    <property type="match status" value="1"/>
</dbReference>
<proteinExistence type="predicted"/>
<evidence type="ECO:0000256" key="9">
    <source>
        <dbReference type="ARBA" id="ARBA00022777"/>
    </source>
</evidence>
<dbReference type="InterPro" id="IPR036890">
    <property type="entry name" value="HATPase_C_sf"/>
</dbReference>
<keyword evidence="7 14" id="KW-0812">Transmembrane</keyword>